<keyword evidence="2" id="KW-0479">Metal-binding</keyword>
<dbReference type="Pfam" id="PF13669">
    <property type="entry name" value="Glyoxalase_4"/>
    <property type="match status" value="1"/>
</dbReference>
<dbReference type="CDD" id="cd07249">
    <property type="entry name" value="MMCE"/>
    <property type="match status" value="1"/>
</dbReference>
<gene>
    <name evidence="11" type="ORF">CONCODRAFT_77105</name>
</gene>
<dbReference type="Proteomes" id="UP000070444">
    <property type="component" value="Unassembled WGS sequence"/>
</dbReference>
<keyword evidence="3" id="KW-0413">Isomerase</keyword>
<dbReference type="PANTHER" id="PTHR43048">
    <property type="entry name" value="METHYLMALONYL-COA EPIMERASE"/>
    <property type="match status" value="1"/>
</dbReference>
<dbReference type="SUPFAM" id="SSF54593">
    <property type="entry name" value="Glyoxalase/Bleomycin resistance protein/Dihydroxybiphenyl dioxygenase"/>
    <property type="match status" value="1"/>
</dbReference>
<evidence type="ECO:0000256" key="8">
    <source>
        <dbReference type="ARBA" id="ARBA00071337"/>
    </source>
</evidence>
<dbReference type="PROSITE" id="PS51819">
    <property type="entry name" value="VOC"/>
    <property type="match status" value="1"/>
</dbReference>
<dbReference type="NCBIfam" id="TIGR03081">
    <property type="entry name" value="metmalonyl_epim"/>
    <property type="match status" value="1"/>
</dbReference>
<evidence type="ECO:0000256" key="3">
    <source>
        <dbReference type="ARBA" id="ARBA00023235"/>
    </source>
</evidence>
<proteinExistence type="inferred from homology"/>
<evidence type="ECO:0000256" key="9">
    <source>
        <dbReference type="ARBA" id="ARBA00081771"/>
    </source>
</evidence>
<dbReference type="GO" id="GO:0005739">
    <property type="term" value="C:mitochondrion"/>
    <property type="evidence" value="ECO:0007669"/>
    <property type="project" value="TreeGrafter"/>
</dbReference>
<dbReference type="STRING" id="796925.A0A137PG38"/>
<dbReference type="InterPro" id="IPR051785">
    <property type="entry name" value="MMCE/EMCE_epimerase"/>
</dbReference>
<evidence type="ECO:0000256" key="1">
    <source>
        <dbReference type="ARBA" id="ARBA00009308"/>
    </source>
</evidence>
<sequence>MNTLLRSIQSTASKQLKLRPLTSNFSTSLSSKFVVPSEVPQNVFKLGRLNHVAIAVPNLEKATEFYKSVLGAEVSETQPLPEHGVYTVFINLGNTKLELLHPLGEKSPIQNFLNKNSSGGIHHICIEVDDVYKALEQLTEQGIRSLDKKPKIGAHNKPVIFLHPKDCGGVLVELEQA</sequence>
<reference evidence="11 12" key="1">
    <citation type="journal article" date="2015" name="Genome Biol. Evol.">
        <title>Phylogenomic analyses indicate that early fungi evolved digesting cell walls of algal ancestors of land plants.</title>
        <authorList>
            <person name="Chang Y."/>
            <person name="Wang S."/>
            <person name="Sekimoto S."/>
            <person name="Aerts A.L."/>
            <person name="Choi C."/>
            <person name="Clum A."/>
            <person name="LaButti K.M."/>
            <person name="Lindquist E.A."/>
            <person name="Yee Ngan C."/>
            <person name="Ohm R.A."/>
            <person name="Salamov A.A."/>
            <person name="Grigoriev I.V."/>
            <person name="Spatafora J.W."/>
            <person name="Berbee M.L."/>
        </authorList>
    </citation>
    <scope>NUCLEOTIDE SEQUENCE [LARGE SCALE GENOMIC DNA]</scope>
    <source>
        <strain evidence="11 12">NRRL 28638</strain>
    </source>
</reference>
<keyword evidence="4" id="KW-0170">Cobalt</keyword>
<dbReference type="OMA" id="IHHICYE"/>
<dbReference type="InterPro" id="IPR037523">
    <property type="entry name" value="VOC_core"/>
</dbReference>
<dbReference type="GO" id="GO:0046872">
    <property type="term" value="F:metal ion binding"/>
    <property type="evidence" value="ECO:0007669"/>
    <property type="project" value="UniProtKB-KW"/>
</dbReference>
<dbReference type="InterPro" id="IPR029068">
    <property type="entry name" value="Glyas_Bleomycin-R_OHBP_Dase"/>
</dbReference>
<accession>A0A137PG38</accession>
<evidence type="ECO:0000259" key="10">
    <source>
        <dbReference type="PROSITE" id="PS51819"/>
    </source>
</evidence>
<evidence type="ECO:0000313" key="12">
    <source>
        <dbReference type="Proteomes" id="UP000070444"/>
    </source>
</evidence>
<dbReference type="EMBL" id="KQ964429">
    <property type="protein sequence ID" value="KXN73967.1"/>
    <property type="molecule type" value="Genomic_DNA"/>
</dbReference>
<comment type="catalytic activity">
    <reaction evidence="5">
        <text>(R)-methylmalonyl-CoA = (S)-methylmalonyl-CoA</text>
        <dbReference type="Rhea" id="RHEA:20553"/>
        <dbReference type="ChEBI" id="CHEBI:57326"/>
        <dbReference type="ChEBI" id="CHEBI:57327"/>
        <dbReference type="EC" id="5.1.99.1"/>
    </reaction>
    <physiologicalReaction direction="right-to-left" evidence="5">
        <dbReference type="Rhea" id="RHEA:20555"/>
    </physiologicalReaction>
</comment>
<comment type="function">
    <text evidence="6">Methylmalonyl-CoA epimerase involved in propionyl-CoA metabolism.</text>
</comment>
<dbReference type="Gene3D" id="3.10.180.10">
    <property type="entry name" value="2,3-Dihydroxybiphenyl 1,2-Dioxygenase, domain 1"/>
    <property type="match status" value="1"/>
</dbReference>
<dbReference type="FunFam" id="3.10.180.10:FF:000003">
    <property type="entry name" value="Methylmalonyl-CoA epimerase, mitochondrial"/>
    <property type="match status" value="1"/>
</dbReference>
<dbReference type="GO" id="GO:0046491">
    <property type="term" value="P:L-methylmalonyl-CoA metabolic process"/>
    <property type="evidence" value="ECO:0007669"/>
    <property type="project" value="TreeGrafter"/>
</dbReference>
<dbReference type="InterPro" id="IPR017515">
    <property type="entry name" value="MeMalonyl-CoA_epimerase"/>
</dbReference>
<protein>
    <recommendedName>
        <fullName evidence="8">Methylmalonyl-CoA epimerase, mitochondrial</fullName>
        <ecNumber evidence="7">5.1.99.1</ecNumber>
    </recommendedName>
    <alternativeName>
        <fullName evidence="9">DL-methylmalonyl-CoA racemase</fullName>
    </alternativeName>
</protein>
<name>A0A137PG38_CONC2</name>
<evidence type="ECO:0000256" key="7">
    <source>
        <dbReference type="ARBA" id="ARBA00066411"/>
    </source>
</evidence>
<keyword evidence="12" id="KW-1185">Reference proteome</keyword>
<evidence type="ECO:0000256" key="5">
    <source>
        <dbReference type="ARBA" id="ARBA00050406"/>
    </source>
</evidence>
<feature type="domain" description="VOC" evidence="10">
    <location>
        <begin position="48"/>
        <end position="177"/>
    </location>
</feature>
<dbReference type="OrthoDB" id="16820at2759"/>
<evidence type="ECO:0000313" key="11">
    <source>
        <dbReference type="EMBL" id="KXN73967.1"/>
    </source>
</evidence>
<comment type="similarity">
    <text evidence="1">Belongs to the methylmalonyl-CoA epimerase family.</text>
</comment>
<evidence type="ECO:0000256" key="2">
    <source>
        <dbReference type="ARBA" id="ARBA00022723"/>
    </source>
</evidence>
<dbReference type="AlphaFoldDB" id="A0A137PG38"/>
<evidence type="ECO:0000256" key="6">
    <source>
        <dbReference type="ARBA" id="ARBA00053742"/>
    </source>
</evidence>
<evidence type="ECO:0000256" key="4">
    <source>
        <dbReference type="ARBA" id="ARBA00023285"/>
    </source>
</evidence>
<organism evidence="11 12">
    <name type="scientific">Conidiobolus coronatus (strain ATCC 28846 / CBS 209.66 / NRRL 28638)</name>
    <name type="common">Delacroixia coronata</name>
    <dbReference type="NCBI Taxonomy" id="796925"/>
    <lineage>
        <taxon>Eukaryota</taxon>
        <taxon>Fungi</taxon>
        <taxon>Fungi incertae sedis</taxon>
        <taxon>Zoopagomycota</taxon>
        <taxon>Entomophthoromycotina</taxon>
        <taxon>Entomophthoromycetes</taxon>
        <taxon>Entomophthorales</taxon>
        <taxon>Ancylistaceae</taxon>
        <taxon>Conidiobolus</taxon>
    </lineage>
</organism>
<dbReference type="GO" id="GO:0004493">
    <property type="term" value="F:methylmalonyl-CoA epimerase activity"/>
    <property type="evidence" value="ECO:0007669"/>
    <property type="project" value="UniProtKB-EC"/>
</dbReference>
<dbReference type="EC" id="5.1.99.1" evidence="7"/>
<dbReference type="PANTHER" id="PTHR43048:SF3">
    <property type="entry name" value="METHYLMALONYL-COA EPIMERASE, MITOCHONDRIAL"/>
    <property type="match status" value="1"/>
</dbReference>